<evidence type="ECO:0000259" key="7">
    <source>
        <dbReference type="SMART" id="SM00745"/>
    </source>
</evidence>
<dbReference type="CDD" id="cd19509">
    <property type="entry name" value="RecA-like_VPS4-like"/>
    <property type="match status" value="1"/>
</dbReference>
<dbReference type="Gene3D" id="1.10.8.60">
    <property type="match status" value="1"/>
</dbReference>
<evidence type="ECO:0000256" key="1">
    <source>
        <dbReference type="ARBA" id="ARBA00004496"/>
    </source>
</evidence>
<dbReference type="Gene3D" id="3.40.50.300">
    <property type="entry name" value="P-loop containing nucleotide triphosphate hydrolases"/>
    <property type="match status" value="1"/>
</dbReference>
<keyword evidence="3" id="KW-0547">Nucleotide-binding</keyword>
<dbReference type="InterPro" id="IPR027417">
    <property type="entry name" value="P-loop_NTPase"/>
</dbReference>
<evidence type="ECO:0000256" key="4">
    <source>
        <dbReference type="ARBA" id="ARBA00022840"/>
    </source>
</evidence>
<proteinExistence type="predicted"/>
<dbReference type="PANTHER" id="PTHR23074:SF83">
    <property type="entry name" value="VACUOLAR PROTEIN SORTING-ASSOCIATED PROTEIN 4A"/>
    <property type="match status" value="1"/>
</dbReference>
<dbReference type="InterPro" id="IPR003959">
    <property type="entry name" value="ATPase_AAA_core"/>
</dbReference>
<dbReference type="InterPro" id="IPR050304">
    <property type="entry name" value="MT-severing_AAA_ATPase"/>
</dbReference>
<feature type="region of interest" description="Disordered" evidence="5">
    <location>
        <begin position="73"/>
        <end position="106"/>
    </location>
</feature>
<accession>A0A075HC43</accession>
<feature type="domain" description="MIT" evidence="7">
    <location>
        <begin position="5"/>
        <end position="82"/>
    </location>
</feature>
<dbReference type="SUPFAM" id="SSF116846">
    <property type="entry name" value="MIT domain"/>
    <property type="match status" value="1"/>
</dbReference>
<dbReference type="GO" id="GO:0005737">
    <property type="term" value="C:cytoplasm"/>
    <property type="evidence" value="ECO:0007669"/>
    <property type="project" value="UniProtKB-SubCell"/>
</dbReference>
<dbReference type="Pfam" id="PF00004">
    <property type="entry name" value="AAA"/>
    <property type="match status" value="1"/>
</dbReference>
<dbReference type="GO" id="GO:0016887">
    <property type="term" value="F:ATP hydrolysis activity"/>
    <property type="evidence" value="ECO:0007669"/>
    <property type="project" value="InterPro"/>
</dbReference>
<dbReference type="FunFam" id="3.40.50.300:FF:001054">
    <property type="entry name" value="ATPase, AAA family, putative"/>
    <property type="match status" value="1"/>
</dbReference>
<sequence length="401" mass="45080">MSMAPQELENSASKYASDAIKADSQGAYGMAISGYQNASATLMKLMRLYPDSKLNQIYTERIHAYQSRVKELQNTRSGNIEPVVDPNASPEEQKKSLARAQPKSDDSMEDLILKEKPNVKWSEVIGLDDAKNALRESIVYPSKRPDLFPLGWPRGMLLYGPPGCGKTALAAATANELDGYFINVDAASMMSKWLGEAEKNVSKLFNMARDYAQREGKPVILFIDEVDSLLGERNSEVGGEIRAKNQFLSEMDGVNGKGKEIMMYVIGATNKPWSLDHPFLRRFQKRIYVSLPSTEAREKLFDLYTSPLKKNQRVNSLTLAKQFDGYSASDIKDVCQGVQLQIVNELFRSPGYHEPVAGESPSQPRELTMIDFKNIKIKRKPSVSTEMVRAYHKWSEQFRAL</sequence>
<keyword evidence="2" id="KW-0963">Cytoplasm</keyword>
<dbReference type="SMART" id="SM00745">
    <property type="entry name" value="MIT"/>
    <property type="match status" value="1"/>
</dbReference>
<dbReference type="InterPro" id="IPR003593">
    <property type="entry name" value="AAA+_ATPase"/>
</dbReference>
<evidence type="ECO:0000259" key="6">
    <source>
        <dbReference type="SMART" id="SM00382"/>
    </source>
</evidence>
<dbReference type="AlphaFoldDB" id="A0A075HC43"/>
<evidence type="ECO:0000256" key="5">
    <source>
        <dbReference type="SAM" id="MobiDB-lite"/>
    </source>
</evidence>
<evidence type="ECO:0000256" key="3">
    <source>
        <dbReference type="ARBA" id="ARBA00022741"/>
    </source>
</evidence>
<name>A0A075HC43_9ARCH</name>
<dbReference type="PANTHER" id="PTHR23074">
    <property type="entry name" value="AAA DOMAIN-CONTAINING"/>
    <property type="match status" value="1"/>
</dbReference>
<reference evidence="8" key="1">
    <citation type="journal article" date="2014" name="Genome Biol. Evol.">
        <title>Pangenome evidence for extensive interdomain horizontal transfer affecting lineage core and shell genes in uncultured planktonic thaumarchaeota and euryarchaeota.</title>
        <authorList>
            <person name="Deschamps P."/>
            <person name="Zivanovic Y."/>
            <person name="Moreira D."/>
            <person name="Rodriguez-Valera F."/>
            <person name="Lopez-Garcia P."/>
        </authorList>
    </citation>
    <scope>NUCLEOTIDE SEQUENCE</scope>
</reference>
<dbReference type="InterPro" id="IPR007330">
    <property type="entry name" value="MIT_dom"/>
</dbReference>
<dbReference type="EMBL" id="KF900974">
    <property type="protein sequence ID" value="AIF13469.1"/>
    <property type="molecule type" value="Genomic_DNA"/>
</dbReference>
<dbReference type="SUPFAM" id="SSF52540">
    <property type="entry name" value="P-loop containing nucleoside triphosphate hydrolases"/>
    <property type="match status" value="1"/>
</dbReference>
<dbReference type="InterPro" id="IPR036181">
    <property type="entry name" value="MIT_dom_sf"/>
</dbReference>
<comment type="subcellular location">
    <subcellularLocation>
        <location evidence="1">Cytoplasm</location>
    </subcellularLocation>
</comment>
<dbReference type="Gene3D" id="1.20.58.80">
    <property type="entry name" value="Phosphotransferase system, lactose/cellobiose-type IIA subunit"/>
    <property type="match status" value="1"/>
</dbReference>
<dbReference type="SMART" id="SM00382">
    <property type="entry name" value="AAA"/>
    <property type="match status" value="1"/>
</dbReference>
<dbReference type="GO" id="GO:0005524">
    <property type="term" value="F:ATP binding"/>
    <property type="evidence" value="ECO:0007669"/>
    <property type="project" value="UniProtKB-KW"/>
</dbReference>
<evidence type="ECO:0000256" key="2">
    <source>
        <dbReference type="ARBA" id="ARBA00022490"/>
    </source>
</evidence>
<organism evidence="8">
    <name type="scientific">uncultured marine thaumarchaeote KM3_62_E02</name>
    <dbReference type="NCBI Taxonomy" id="1456216"/>
    <lineage>
        <taxon>Archaea</taxon>
        <taxon>Nitrososphaerota</taxon>
        <taxon>environmental samples</taxon>
    </lineage>
</organism>
<feature type="domain" description="AAA+ ATPase" evidence="6">
    <location>
        <begin position="152"/>
        <end position="293"/>
    </location>
</feature>
<evidence type="ECO:0000313" key="8">
    <source>
        <dbReference type="EMBL" id="AIF13469.1"/>
    </source>
</evidence>
<keyword evidence="4" id="KW-0067">ATP-binding</keyword>
<dbReference type="Pfam" id="PF04212">
    <property type="entry name" value="MIT"/>
    <property type="match status" value="1"/>
</dbReference>
<protein>
    <submittedName>
        <fullName evidence="8">ATPase central domain-containing protein</fullName>
    </submittedName>
</protein>